<accession>A0A6I1ERJ9</accession>
<dbReference type="AlphaFoldDB" id="A0A6I1ERJ9"/>
<dbReference type="PANTHER" id="PTHR43404:SF2">
    <property type="entry name" value="LIPOPOLYSACCHARIDE CHOLINEPHOSPHOTRANSFERASE LICD"/>
    <property type="match status" value="1"/>
</dbReference>
<dbReference type="OrthoDB" id="9786100at2"/>
<gene>
    <name evidence="2" type="ORF">GBM95_07750</name>
</gene>
<dbReference type="InterPro" id="IPR052942">
    <property type="entry name" value="LPS_cholinephosphotransferase"/>
</dbReference>
<dbReference type="Pfam" id="PF04991">
    <property type="entry name" value="LicD"/>
    <property type="match status" value="1"/>
</dbReference>
<evidence type="ECO:0000313" key="2">
    <source>
        <dbReference type="EMBL" id="KAB7658058.1"/>
    </source>
</evidence>
<reference evidence="2 3" key="1">
    <citation type="submission" date="2019-10" db="EMBL/GenBank/DDBJ databases">
        <title>Genome diversity of Sutterella seckii.</title>
        <authorList>
            <person name="Chaplin A.V."/>
            <person name="Sokolova S.R."/>
            <person name="Mosin K.A."/>
            <person name="Ivanova E.L."/>
            <person name="Kochetkova T.O."/>
            <person name="Goltsov A.Y."/>
            <person name="Trofimov D.Y."/>
            <person name="Efimov B.A."/>
        </authorList>
    </citation>
    <scope>NUCLEOTIDE SEQUENCE [LARGE SCALE GENOMIC DNA]</scope>
    <source>
        <strain evidence="2 3">ASD393</strain>
    </source>
</reference>
<protein>
    <submittedName>
        <fullName evidence="2">LicD family protein</fullName>
    </submittedName>
</protein>
<dbReference type="RefSeq" id="WP_152158574.1">
    <property type="nucleotide sequence ID" value="NZ_WEHX01000050.1"/>
</dbReference>
<dbReference type="GO" id="GO:0009100">
    <property type="term" value="P:glycoprotein metabolic process"/>
    <property type="evidence" value="ECO:0007669"/>
    <property type="project" value="UniProtKB-ARBA"/>
</dbReference>
<dbReference type="EMBL" id="WEHX01000050">
    <property type="protein sequence ID" value="KAB7658058.1"/>
    <property type="molecule type" value="Genomic_DNA"/>
</dbReference>
<dbReference type="InterPro" id="IPR007074">
    <property type="entry name" value="LicD/FKTN/FKRP_NTP_transf"/>
</dbReference>
<comment type="caution">
    <text evidence="2">The sequence shown here is derived from an EMBL/GenBank/DDBJ whole genome shotgun (WGS) entry which is preliminary data.</text>
</comment>
<proteinExistence type="predicted"/>
<sequence>MIQLAFLNAFDAFCKEHKLGYWLDFGTLLGAARNSKFIPWDDDVDVCMLRKDFDVILDHEGIQNGFSAGYYFKHHPEIGLIKIHNKFLPEYIGMDIFVSDLIDNYLTVEEKLSLTRTLNSDQIFKDELMTSKRLTYFSRKLCELGLNFSENLADAKTIVYGLEFYHVTHPSIFMDKEDLFPLSTIHFEGREYPCPKNVDRHLILLYGNYKTPNWKQLPHTLISKLPIEDLIKISQFLERQ</sequence>
<evidence type="ECO:0000259" key="1">
    <source>
        <dbReference type="Pfam" id="PF04991"/>
    </source>
</evidence>
<dbReference type="PANTHER" id="PTHR43404">
    <property type="entry name" value="LIPOPOLYSACCHARIDE CHOLINEPHOSPHOTRANSFERASE LICD"/>
    <property type="match status" value="1"/>
</dbReference>
<dbReference type="Proteomes" id="UP000430564">
    <property type="component" value="Unassembled WGS sequence"/>
</dbReference>
<name>A0A6I1ERJ9_9BURK</name>
<feature type="domain" description="LicD/FKTN/FKRP nucleotidyltransferase" evidence="1">
    <location>
        <begin position="14"/>
        <end position="207"/>
    </location>
</feature>
<organism evidence="2 3">
    <name type="scientific">Sutterella seckii</name>
    <dbReference type="NCBI Taxonomy" id="1944635"/>
    <lineage>
        <taxon>Bacteria</taxon>
        <taxon>Pseudomonadati</taxon>
        <taxon>Pseudomonadota</taxon>
        <taxon>Betaproteobacteria</taxon>
        <taxon>Burkholderiales</taxon>
        <taxon>Sutterellaceae</taxon>
        <taxon>Sutterella</taxon>
    </lineage>
</organism>
<evidence type="ECO:0000313" key="3">
    <source>
        <dbReference type="Proteomes" id="UP000430564"/>
    </source>
</evidence>